<dbReference type="SUPFAM" id="SSF48695">
    <property type="entry name" value="Multiheme cytochromes"/>
    <property type="match status" value="2"/>
</dbReference>
<dbReference type="Proteomes" id="UP000318437">
    <property type="component" value="Unassembled WGS sequence"/>
</dbReference>
<accession>A0A5C6CMD8</accession>
<keyword evidence="3" id="KW-1185">Reference proteome</keyword>
<gene>
    <name evidence="2" type="ORF">Pla144_35090</name>
</gene>
<reference evidence="2 3" key="1">
    <citation type="submission" date="2019-02" db="EMBL/GenBank/DDBJ databases">
        <title>Deep-cultivation of Planctomycetes and their phenomic and genomic characterization uncovers novel biology.</title>
        <authorList>
            <person name="Wiegand S."/>
            <person name="Jogler M."/>
            <person name="Boedeker C."/>
            <person name="Pinto D."/>
            <person name="Vollmers J."/>
            <person name="Rivas-Marin E."/>
            <person name="Kohn T."/>
            <person name="Peeters S.H."/>
            <person name="Heuer A."/>
            <person name="Rast P."/>
            <person name="Oberbeckmann S."/>
            <person name="Bunk B."/>
            <person name="Jeske O."/>
            <person name="Meyerdierks A."/>
            <person name="Storesund J.E."/>
            <person name="Kallscheuer N."/>
            <person name="Luecker S."/>
            <person name="Lage O.M."/>
            <person name="Pohl T."/>
            <person name="Merkel B.J."/>
            <person name="Hornburger P."/>
            <person name="Mueller R.-W."/>
            <person name="Bruemmer F."/>
            <person name="Labrenz M."/>
            <person name="Spormann A.M."/>
            <person name="Op Den Camp H."/>
            <person name="Overmann J."/>
            <person name="Amann R."/>
            <person name="Jetten M.S.M."/>
            <person name="Mascher T."/>
            <person name="Medema M.H."/>
            <person name="Devos D.P."/>
            <person name="Kaster A.-K."/>
            <person name="Ovreas L."/>
            <person name="Rohde M."/>
            <person name="Galperin M.Y."/>
            <person name="Jogler C."/>
        </authorList>
    </citation>
    <scope>NUCLEOTIDE SEQUENCE [LARGE SCALE GENOMIC DNA]</scope>
    <source>
        <strain evidence="2 3">Pla144</strain>
    </source>
</reference>
<evidence type="ECO:0000313" key="3">
    <source>
        <dbReference type="Proteomes" id="UP000318437"/>
    </source>
</evidence>
<keyword evidence="1" id="KW-0732">Signal</keyword>
<dbReference type="PANTHER" id="PTHR35038">
    <property type="entry name" value="DISSIMILATORY SULFITE REDUCTASE SIRA"/>
    <property type="match status" value="1"/>
</dbReference>
<sequence length="679" mass="74482">MSAWMACTPLLRGCAVREPFSFDQSDSYERPNQTWICGLSEEGPQCPLGPGVNGHCPQSAACHPLREGDRWKCNRAPLRGGECSEGPTPEGKCCHHYVCHPVRSLRAKRGRFVKGCLLASIGALCLLLSGNWRNEFIAPGKLSVHHAQLLVRGEEQTNRCASCHVAGNQSMLQWLAHATNPTLATPTQSTLCLECHKKDFPIDAALWAHNIEPEILLSISEPGQSKPETFSDSTRRRDPAIGIACSNCHQEHHGAEHDLTAMSDSSCQACHREEFHSFATDHPEFDKWPERRRTRIAFDHASHQAKHFPDEKQTFACSDCHRQGPSGAFQETLDYESTCAKCHDSKIQTSWTAGIPAILLPMIDVDTLSTAGHDIGIWPDSATGDFDGALPFFTKLLLLADEEASAAIDTLGADFDFYDIDPDEPAQLQAAANVIKATKRLIADLQYNGQTAINTRLEKLLGRPLSAEELTAASANLSPASISILATDWLAEQGANSFSSPDDKVDSNKVAAGGWFTDPVTFSLRYRATGHADPFLTAWIDILVEATAGQHKVAAEKLFSQMMKPTAAGLCGSCHSVDRTENGQLTVNWFAKQSFNHGPQFTVFSHAPHVLQFELADCTACHSLNQTAQAMKTYEQTDPRLFTPEFHELTRQDCAECHKPGAAGDSCTQCHRYHAADVR</sequence>
<name>A0A5C6CMD8_9BACT</name>
<protein>
    <submittedName>
        <fullName evidence="2">Doubled CXXCH motif</fullName>
    </submittedName>
</protein>
<dbReference type="EMBL" id="SJPS01000005">
    <property type="protein sequence ID" value="TWU24624.1"/>
    <property type="molecule type" value="Genomic_DNA"/>
</dbReference>
<dbReference type="InterPro" id="IPR051829">
    <property type="entry name" value="Multiheme_Cytochr_ET"/>
</dbReference>
<dbReference type="AlphaFoldDB" id="A0A5C6CMD8"/>
<dbReference type="InterPro" id="IPR036280">
    <property type="entry name" value="Multihaem_cyt_sf"/>
</dbReference>
<dbReference type="Gene3D" id="1.10.1130.10">
    <property type="entry name" value="Flavocytochrome C3, Chain A"/>
    <property type="match status" value="1"/>
</dbReference>
<proteinExistence type="predicted"/>
<evidence type="ECO:0000256" key="1">
    <source>
        <dbReference type="ARBA" id="ARBA00022729"/>
    </source>
</evidence>
<dbReference type="PANTHER" id="PTHR35038:SF10">
    <property type="entry name" value="HIGH-MOLECULAR-WEIGHT CYTOCHROME C"/>
    <property type="match status" value="1"/>
</dbReference>
<comment type="caution">
    <text evidence="2">The sequence shown here is derived from an EMBL/GenBank/DDBJ whole genome shotgun (WGS) entry which is preliminary data.</text>
</comment>
<evidence type="ECO:0000313" key="2">
    <source>
        <dbReference type="EMBL" id="TWU24624.1"/>
    </source>
</evidence>
<dbReference type="Gene3D" id="3.90.10.10">
    <property type="entry name" value="Cytochrome C3"/>
    <property type="match status" value="1"/>
</dbReference>
<organism evidence="2 3">
    <name type="scientific">Bythopirellula polymerisocia</name>
    <dbReference type="NCBI Taxonomy" id="2528003"/>
    <lineage>
        <taxon>Bacteria</taxon>
        <taxon>Pseudomonadati</taxon>
        <taxon>Planctomycetota</taxon>
        <taxon>Planctomycetia</taxon>
        <taxon>Pirellulales</taxon>
        <taxon>Lacipirellulaceae</taxon>
        <taxon>Bythopirellula</taxon>
    </lineage>
</organism>